<reference evidence="1" key="2">
    <citation type="journal article" date="2015" name="Fish Shellfish Immunol.">
        <title>Early steps in the European eel (Anguilla anguilla)-Vibrio vulnificus interaction in the gills: Role of the RtxA13 toxin.</title>
        <authorList>
            <person name="Callol A."/>
            <person name="Pajuelo D."/>
            <person name="Ebbesson L."/>
            <person name="Teles M."/>
            <person name="MacKenzie S."/>
            <person name="Amaro C."/>
        </authorList>
    </citation>
    <scope>NUCLEOTIDE SEQUENCE</scope>
</reference>
<organism evidence="1">
    <name type="scientific">Anguilla anguilla</name>
    <name type="common">European freshwater eel</name>
    <name type="synonym">Muraena anguilla</name>
    <dbReference type="NCBI Taxonomy" id="7936"/>
    <lineage>
        <taxon>Eukaryota</taxon>
        <taxon>Metazoa</taxon>
        <taxon>Chordata</taxon>
        <taxon>Craniata</taxon>
        <taxon>Vertebrata</taxon>
        <taxon>Euteleostomi</taxon>
        <taxon>Actinopterygii</taxon>
        <taxon>Neopterygii</taxon>
        <taxon>Teleostei</taxon>
        <taxon>Anguilliformes</taxon>
        <taxon>Anguillidae</taxon>
        <taxon>Anguilla</taxon>
    </lineage>
</organism>
<dbReference type="EMBL" id="GBXM01025782">
    <property type="protein sequence ID" value="JAH82795.1"/>
    <property type="molecule type" value="Transcribed_RNA"/>
</dbReference>
<dbReference type="AlphaFoldDB" id="A0A0E9VZT8"/>
<evidence type="ECO:0000313" key="1">
    <source>
        <dbReference type="EMBL" id="JAH82795.1"/>
    </source>
</evidence>
<sequence>MFIKMFLCQLFSISPLNTHLPATAPSAVVFFNLL</sequence>
<name>A0A0E9VZT8_ANGAN</name>
<accession>A0A0E9VZT8</accession>
<proteinExistence type="predicted"/>
<protein>
    <submittedName>
        <fullName evidence="1">Uncharacterized protein</fullName>
    </submittedName>
</protein>
<reference evidence="1" key="1">
    <citation type="submission" date="2014-11" db="EMBL/GenBank/DDBJ databases">
        <authorList>
            <person name="Amaro Gonzalez C."/>
        </authorList>
    </citation>
    <scope>NUCLEOTIDE SEQUENCE</scope>
</reference>